<dbReference type="EMBL" id="WIWS01000039">
    <property type="protein sequence ID" value="KAF3218795.1"/>
    <property type="molecule type" value="Genomic_DNA"/>
</dbReference>
<dbReference type="AlphaFoldDB" id="A0A7C8UM17"/>
<evidence type="ECO:0000313" key="3">
    <source>
        <dbReference type="EMBL" id="KAF3218795.1"/>
    </source>
</evidence>
<feature type="region of interest" description="Disordered" evidence="1">
    <location>
        <begin position="272"/>
        <end position="361"/>
    </location>
</feature>
<dbReference type="Gene3D" id="3.40.50.1580">
    <property type="entry name" value="Nucleoside phosphorylase domain"/>
    <property type="match status" value="1"/>
</dbReference>
<dbReference type="PANTHER" id="PTHR46082:SF6">
    <property type="entry name" value="AAA+ ATPASE DOMAIN-CONTAINING PROTEIN-RELATED"/>
    <property type="match status" value="1"/>
</dbReference>
<feature type="compositionally biased region" description="Acidic residues" evidence="1">
    <location>
        <begin position="309"/>
        <end position="332"/>
    </location>
</feature>
<comment type="caution">
    <text evidence="3">The sequence shown here is derived from an EMBL/GenBank/DDBJ whole genome shotgun (WGS) entry which is preliminary data.</text>
</comment>
<evidence type="ECO:0000313" key="4">
    <source>
        <dbReference type="Proteomes" id="UP000472727"/>
    </source>
</evidence>
<dbReference type="Proteomes" id="UP000472727">
    <property type="component" value="Unassembled WGS sequence"/>
</dbReference>
<dbReference type="GO" id="GO:0003824">
    <property type="term" value="F:catalytic activity"/>
    <property type="evidence" value="ECO:0007669"/>
    <property type="project" value="InterPro"/>
</dbReference>
<dbReference type="Proteomes" id="UP000614610">
    <property type="component" value="Unassembled WGS sequence"/>
</dbReference>
<dbReference type="OrthoDB" id="1577640at2759"/>
<evidence type="ECO:0000313" key="2">
    <source>
        <dbReference type="EMBL" id="KAF3206443.1"/>
    </source>
</evidence>
<dbReference type="GO" id="GO:0009116">
    <property type="term" value="P:nucleoside metabolic process"/>
    <property type="evidence" value="ECO:0007669"/>
    <property type="project" value="InterPro"/>
</dbReference>
<feature type="compositionally biased region" description="Acidic residues" evidence="1">
    <location>
        <begin position="281"/>
        <end position="291"/>
    </location>
</feature>
<gene>
    <name evidence="3" type="ORF">TWF106_007319</name>
    <name evidence="2" type="ORF">TWF679_008747</name>
</gene>
<dbReference type="SUPFAM" id="SSF53167">
    <property type="entry name" value="Purine and uridine phosphorylases"/>
    <property type="match status" value="1"/>
</dbReference>
<accession>A0A7C8UM17</accession>
<proteinExistence type="predicted"/>
<name>A0A7C8UM17_ORBOL</name>
<dbReference type="EMBL" id="WIWT01000058">
    <property type="protein sequence ID" value="KAF3206443.1"/>
    <property type="molecule type" value="Genomic_DNA"/>
</dbReference>
<protein>
    <submittedName>
        <fullName evidence="3">Uncharacterized protein</fullName>
    </submittedName>
</protein>
<evidence type="ECO:0000256" key="1">
    <source>
        <dbReference type="SAM" id="MobiDB-lite"/>
    </source>
</evidence>
<reference evidence="3 4" key="1">
    <citation type="submission" date="2019-06" db="EMBL/GenBank/DDBJ databases">
        <authorList>
            <person name="Palmer J.M."/>
        </authorList>
    </citation>
    <scope>NUCLEOTIDE SEQUENCE [LARGE SCALE GENOMIC DNA]</scope>
    <source>
        <strain evidence="3 4">TWF106</strain>
        <strain evidence="2">TWF679</strain>
    </source>
</reference>
<dbReference type="InterPro" id="IPR035994">
    <property type="entry name" value="Nucleoside_phosphorylase_sf"/>
</dbReference>
<dbReference type="PANTHER" id="PTHR46082">
    <property type="entry name" value="ATP/GTP-BINDING PROTEIN-RELATED"/>
    <property type="match status" value="1"/>
</dbReference>
<dbReference type="InterPro" id="IPR053137">
    <property type="entry name" value="NLR-like"/>
</dbReference>
<sequence>MNSFKQPHHKTEIVIGNISNHNVIITSLPIKKTGKASAATVARDMIRSFKSIRFGLMVGISGGVPYYGARSKEAENKGSAEFGSEGRRHIRLDDVVVSLHSKSMEAVVQYDFNKLEQGRGFFCIGGKLNNLLDVILTTVIILRGKVEFSDIPRMLLIASLKNRHIKDKFQYLGLEKDKLFQFNVIRKISKRPDRNDSVPEVHYRIIGSADQIMKNTILRNELSQKNKIIFFEIEATAATAAATAAAYAKKLLLTISGQDTVGLSPIEQSKQSPYISLESLGEGEEEEEEESEGPRRKRRRISFGTIGENGEEDGDGADDDDDEDDDDEDAEREEERTLSALIDYLKQADHESDLESESDEN</sequence>
<organism evidence="3 4">
    <name type="scientific">Orbilia oligospora</name>
    <name type="common">Nematode-trapping fungus</name>
    <name type="synonym">Arthrobotrys oligospora</name>
    <dbReference type="NCBI Taxonomy" id="2813651"/>
    <lineage>
        <taxon>Eukaryota</taxon>
        <taxon>Fungi</taxon>
        <taxon>Dikarya</taxon>
        <taxon>Ascomycota</taxon>
        <taxon>Pezizomycotina</taxon>
        <taxon>Orbiliomycetes</taxon>
        <taxon>Orbiliales</taxon>
        <taxon>Orbiliaceae</taxon>
        <taxon>Orbilia</taxon>
    </lineage>
</organism>